<evidence type="ECO:0000313" key="2">
    <source>
        <dbReference type="Proteomes" id="UP000287243"/>
    </source>
</evidence>
<dbReference type="KEGG" id="vai:BU251_06965"/>
<dbReference type="EMBL" id="CP019384">
    <property type="protein sequence ID" value="QAT17472.1"/>
    <property type="molecule type" value="Genomic_DNA"/>
</dbReference>
<dbReference type="RefSeq" id="WP_128700304.1">
    <property type="nucleotide sequence ID" value="NZ_CP019384.1"/>
</dbReference>
<dbReference type="Proteomes" id="UP000287243">
    <property type="component" value="Chromosome"/>
</dbReference>
<organism evidence="1 2">
    <name type="scientific">Velamenicoccus archaeovorus</name>
    <dbReference type="NCBI Taxonomy" id="1930593"/>
    <lineage>
        <taxon>Bacteria</taxon>
        <taxon>Pseudomonadati</taxon>
        <taxon>Candidatus Omnitrophota</taxon>
        <taxon>Candidatus Velamenicoccus</taxon>
    </lineage>
</organism>
<keyword evidence="2" id="KW-1185">Reference proteome</keyword>
<gene>
    <name evidence="1" type="ORF">BU251_06965</name>
</gene>
<proteinExistence type="predicted"/>
<evidence type="ECO:0000313" key="1">
    <source>
        <dbReference type="EMBL" id="QAT17472.1"/>
    </source>
</evidence>
<protein>
    <submittedName>
        <fullName evidence="1">Uncharacterized protein</fullName>
    </submittedName>
</protein>
<name>A0A410P5V4_VELA1</name>
<reference evidence="1 2" key="1">
    <citation type="submission" date="2017-01" db="EMBL/GenBank/DDBJ databases">
        <title>First insights into the biology of 'candidatus Vampirococcus archaeovorus'.</title>
        <authorList>
            <person name="Kizina J."/>
            <person name="Jordan S."/>
            <person name="Stueber K."/>
            <person name="Reinhardt R."/>
            <person name="Harder J."/>
        </authorList>
    </citation>
    <scope>NUCLEOTIDE SEQUENCE [LARGE SCALE GENOMIC DNA]</scope>
    <source>
        <strain evidence="1 2">LiM</strain>
    </source>
</reference>
<accession>A0A410P5V4</accession>
<sequence length="160" mass="17982">MKIWIYIAVGLMLLRPSGVEAGRVSGDVEVGIGTRSIFGAEDVPVPTLLSPVGETVDLTGKDTLEFKWSPFEGRMYKRQGYDFRLYKGRQTYADSQIYKEQVGPGDYHVVLKADMFEDGQVYTWTLRQLYFDNKSDAAYNSFKVVKKGEKGENSSSGGRK</sequence>
<dbReference type="AlphaFoldDB" id="A0A410P5V4"/>